<reference evidence="4 5" key="1">
    <citation type="submission" date="2009-10" db="EMBL/GenBank/DDBJ databases">
        <title>Complete sequence of Halothiobacillus neapolitanus c2.</title>
        <authorList>
            <consortium name="US DOE Joint Genome Institute"/>
            <person name="Lucas S."/>
            <person name="Copeland A."/>
            <person name="Lapidus A."/>
            <person name="Glavina del Rio T."/>
            <person name="Tice H."/>
            <person name="Bruce D."/>
            <person name="Goodwin L."/>
            <person name="Pitluck S."/>
            <person name="Davenport K."/>
            <person name="Brettin T."/>
            <person name="Detter J.C."/>
            <person name="Han C."/>
            <person name="Tapia R."/>
            <person name="Larimer F."/>
            <person name="Land M."/>
            <person name="Hauser L."/>
            <person name="Kyrpides N."/>
            <person name="Mikhailova N."/>
            <person name="Kerfeld C."/>
            <person name="Cannon G."/>
            <person name="Heinhort S."/>
        </authorList>
    </citation>
    <scope>NUCLEOTIDE SEQUENCE [LARGE SCALE GENOMIC DNA]</scope>
    <source>
        <strain evidence="5">ATCC 23641 / c2</strain>
    </source>
</reference>
<dbReference type="PANTHER" id="PTHR11236">
    <property type="entry name" value="AMINOBENZOATE/ANTHRANILATE SYNTHASE"/>
    <property type="match status" value="1"/>
</dbReference>
<evidence type="ECO:0000313" key="4">
    <source>
        <dbReference type="EMBL" id="ACX96743.1"/>
    </source>
</evidence>
<accession>D0L220</accession>
<dbReference type="OrthoDB" id="9803598at2"/>
<dbReference type="eggNOG" id="COG0147">
    <property type="taxonomic scope" value="Bacteria"/>
</dbReference>
<dbReference type="GO" id="GO:0000162">
    <property type="term" value="P:L-tryptophan biosynthetic process"/>
    <property type="evidence" value="ECO:0007669"/>
    <property type="project" value="TreeGrafter"/>
</dbReference>
<dbReference type="AlphaFoldDB" id="D0L220"/>
<dbReference type="STRING" id="555778.Hneap_1921"/>
<dbReference type="Gene3D" id="3.60.120.10">
    <property type="entry name" value="Anthranilate synthase"/>
    <property type="match status" value="1"/>
</dbReference>
<dbReference type="PANTHER" id="PTHR11236:SF9">
    <property type="entry name" value="ANTHRANILATE SYNTHASE COMPONENT 1"/>
    <property type="match status" value="1"/>
</dbReference>
<sequence length="487" mass="52949">MSSKAPSARTCSPVIEPIEGLTAADFPDLLAQMPDQFSHLFASLASGATSEFGQNNARWSILFGAARAELRLDAQDILHATSLPQSLTAESHFLSAFAKAVAAFARPPAGFATELPFVGGWSFYLSYELAGQIEPSLDLPRFAPADRVGFPVAVAQYHASALIYDHLHHKTWLVHDGQSADAAESLRACLRAFTLAPQADAALDIHALQADDPARYRSGVQQVLAFLRAGDVFQANLSRAWRFSATQTDAGLRIFRRLERHNPAPFAAWYRLPEGEIISSSPERLVDHRGGQVSTRPIAGTRRRDDDSVRDAALMAELRAHPKERAEHVMLIDLERNDLGRVCQPGSVCVDELMVLESFAHVHHLVSNVCGQLRPDQSVFDLLAATFPGGTITGCPKVRCMEILAELEQTGRGPYTGSVGYLSLDGRMDSNILIRTVFLAKDGLGEFRTGAGIVADSAPERECTETEEKARGLLMALTGAHNADQMP</sequence>
<keyword evidence="5" id="KW-1185">Reference proteome</keyword>
<organism evidence="4 5">
    <name type="scientific">Halothiobacillus neapolitanus (strain ATCC 23641 / DSM 15147 / CIP 104769 / NCIMB 8539 / c2)</name>
    <name type="common">Thiobacillus neapolitanus</name>
    <dbReference type="NCBI Taxonomy" id="555778"/>
    <lineage>
        <taxon>Bacteria</taxon>
        <taxon>Pseudomonadati</taxon>
        <taxon>Pseudomonadota</taxon>
        <taxon>Gammaproteobacteria</taxon>
        <taxon>Chromatiales</taxon>
        <taxon>Halothiobacillaceae</taxon>
        <taxon>Halothiobacillus</taxon>
    </lineage>
</organism>
<dbReference type="InterPro" id="IPR005801">
    <property type="entry name" value="ADC_synthase"/>
</dbReference>
<dbReference type="Pfam" id="PF04715">
    <property type="entry name" value="Anth_synt_I_N"/>
    <property type="match status" value="1"/>
</dbReference>
<gene>
    <name evidence="4" type="ordered locus">Hneap_1921</name>
</gene>
<dbReference type="KEGG" id="hna:Hneap_1921"/>
<protein>
    <submittedName>
        <fullName evidence="4">Anthranilate synthase</fullName>
        <ecNumber evidence="4">4.1.3.27</ecNumber>
    </submittedName>
</protein>
<dbReference type="HOGENOM" id="CLU_006493_7_1_6"/>
<dbReference type="RefSeq" id="WP_012824776.1">
    <property type="nucleotide sequence ID" value="NC_013422.1"/>
</dbReference>
<dbReference type="PRINTS" id="PR00095">
    <property type="entry name" value="ANTSNTHASEI"/>
</dbReference>
<feature type="domain" description="Chorismate-utilising enzyme C-terminal" evidence="2">
    <location>
        <begin position="214"/>
        <end position="469"/>
    </location>
</feature>
<feature type="region of interest" description="Disordered" evidence="1">
    <location>
        <begin position="286"/>
        <end position="306"/>
    </location>
</feature>
<dbReference type="EC" id="4.1.3.27" evidence="4"/>
<evidence type="ECO:0000256" key="1">
    <source>
        <dbReference type="SAM" id="MobiDB-lite"/>
    </source>
</evidence>
<proteinExistence type="predicted"/>
<name>D0L220_HALNC</name>
<evidence type="ECO:0000259" key="2">
    <source>
        <dbReference type="Pfam" id="PF00425"/>
    </source>
</evidence>
<dbReference type="SUPFAM" id="SSF56322">
    <property type="entry name" value="ADC synthase"/>
    <property type="match status" value="1"/>
</dbReference>
<keyword evidence="4" id="KW-0456">Lyase</keyword>
<dbReference type="Pfam" id="PF00425">
    <property type="entry name" value="Chorismate_bind"/>
    <property type="match status" value="1"/>
</dbReference>
<dbReference type="InterPro" id="IPR015890">
    <property type="entry name" value="Chorismate_C"/>
</dbReference>
<feature type="domain" description="Anthranilate synthase component I N-terminal" evidence="3">
    <location>
        <begin position="48"/>
        <end position="173"/>
    </location>
</feature>
<dbReference type="EMBL" id="CP001801">
    <property type="protein sequence ID" value="ACX96743.1"/>
    <property type="molecule type" value="Genomic_DNA"/>
</dbReference>
<dbReference type="InterPro" id="IPR019999">
    <property type="entry name" value="Anth_synth_I-like"/>
</dbReference>
<evidence type="ECO:0000259" key="3">
    <source>
        <dbReference type="Pfam" id="PF04715"/>
    </source>
</evidence>
<dbReference type="Proteomes" id="UP000009102">
    <property type="component" value="Chromosome"/>
</dbReference>
<dbReference type="NCBIfam" id="NF006563">
    <property type="entry name" value="PRK09070.1"/>
    <property type="match status" value="1"/>
</dbReference>
<dbReference type="GO" id="GO:0004049">
    <property type="term" value="F:anthranilate synthase activity"/>
    <property type="evidence" value="ECO:0007669"/>
    <property type="project" value="UniProtKB-EC"/>
</dbReference>
<dbReference type="InterPro" id="IPR006805">
    <property type="entry name" value="Anth_synth_I_N"/>
</dbReference>
<evidence type="ECO:0000313" key="5">
    <source>
        <dbReference type="Proteomes" id="UP000009102"/>
    </source>
</evidence>